<dbReference type="Gene3D" id="3.90.1170.50">
    <property type="entry name" value="Aldehyde oxidase/xanthine dehydrogenase, a/b hammerhead"/>
    <property type="match status" value="1"/>
</dbReference>
<organism evidence="2">
    <name type="scientific">marine sediment metagenome</name>
    <dbReference type="NCBI Taxonomy" id="412755"/>
    <lineage>
        <taxon>unclassified sequences</taxon>
        <taxon>metagenomes</taxon>
        <taxon>ecological metagenomes</taxon>
    </lineage>
</organism>
<evidence type="ECO:0000259" key="1">
    <source>
        <dbReference type="SMART" id="SM01008"/>
    </source>
</evidence>
<dbReference type="AlphaFoldDB" id="X1LKV3"/>
<dbReference type="SUPFAM" id="SSF56003">
    <property type="entry name" value="Molybdenum cofactor-binding domain"/>
    <property type="match status" value="1"/>
</dbReference>
<dbReference type="Pfam" id="PF02738">
    <property type="entry name" value="MoCoBD_1"/>
    <property type="match status" value="1"/>
</dbReference>
<dbReference type="EMBL" id="BARV01000188">
    <property type="protein sequence ID" value="GAH94768.1"/>
    <property type="molecule type" value="Genomic_DNA"/>
</dbReference>
<dbReference type="PANTHER" id="PTHR11908">
    <property type="entry name" value="XANTHINE DEHYDROGENASE"/>
    <property type="match status" value="1"/>
</dbReference>
<dbReference type="Gene3D" id="3.30.365.10">
    <property type="entry name" value="Aldehyde oxidase/xanthine dehydrogenase, molybdopterin binding domain"/>
    <property type="match status" value="4"/>
</dbReference>
<dbReference type="InterPro" id="IPR036856">
    <property type="entry name" value="Ald_Oxase/Xan_DH_a/b_sf"/>
</dbReference>
<dbReference type="InterPro" id="IPR008274">
    <property type="entry name" value="AldOxase/xan_DH_MoCoBD1"/>
</dbReference>
<dbReference type="GO" id="GO:0005506">
    <property type="term" value="F:iron ion binding"/>
    <property type="evidence" value="ECO:0007669"/>
    <property type="project" value="InterPro"/>
</dbReference>
<dbReference type="Pfam" id="PF01315">
    <property type="entry name" value="Ald_Xan_dh_C"/>
    <property type="match status" value="1"/>
</dbReference>
<sequence>MTEQFSVVGKRITQVDAVAKATGAARYTTDIKLPGMLIGRVLHSPYPHAKIKKIDKSKAEKLTGIEAVITVDDTDRTLWARSFRDLPMAPSGSIQHADEYILADKARFVGDPVAAVAAVDEKTADEALDLIEVEYEKLPFVLDPREAMKPGAPVVHDYAQNNIAVHLTPPPFLVKGDVEKGFAESDVVVEESFFASKQVGCHLETQACVASVDANGKITCYSPCQLAHPFRRELGKIFNKPVGMINVISPFVGGSFGTRLSCHNEPICIALAMKAGKPVKLVYTKEEDFTCIDTRTPHYFTIKMGFKKDGTLNAFTVHTTTWSGGYLSRAQLAGGITLVWALGHYRCPNTDGWCDVVYTNTTLSGAMRGFGNPAVMWGVEQVMDMAAEKLGIDPLELSLKNVKHAGEMANMGLPIESSYIDDCIREGAKRIGWKEKRGKRKEGRARRGVGMATMTHCSGAWPLLIEHSNAFIKFNEDGTISLTVNPGSPGTHIWGTLSQIAAEELGIRVEDISIVTGSTETTMFDLGSHASRSTYVTGNAVLEAARQAKAQLLERAAKMLETSPDELEVEDRQVYVKKAPEKSISVADVCFDAIWNLKGESLNISGKSSWASHYNSVPTAAYFAEVEVDTETGEVKVIKFVTAVDCGKAVNPMTVEGQCEGGIQQGIGYGLTEDYVINKDTGVVESDNFTTYKMPGTLDMPETEVIIIDKPDPKGPFGAKGVAEPGLVGIAPAIANAVYDAVGVRITDLPITPEKVLAALKAKSA</sequence>
<feature type="domain" description="Aldehyde oxidase/xanthine dehydrogenase a/b hammerhead" evidence="1">
    <location>
        <begin position="22"/>
        <end position="139"/>
    </location>
</feature>
<protein>
    <recommendedName>
        <fullName evidence="1">Aldehyde oxidase/xanthine dehydrogenase a/b hammerhead domain-containing protein</fullName>
    </recommendedName>
</protein>
<dbReference type="InterPro" id="IPR046867">
    <property type="entry name" value="AldOxase/xan_DH_MoCoBD2"/>
</dbReference>
<gene>
    <name evidence="2" type="ORF">S06H3_00867</name>
</gene>
<comment type="caution">
    <text evidence="2">The sequence shown here is derived from an EMBL/GenBank/DDBJ whole genome shotgun (WGS) entry which is preliminary data.</text>
</comment>
<dbReference type="PANTHER" id="PTHR11908:SF157">
    <property type="entry name" value="XANTHINE DEHYDROGENASE SUBUNIT D-RELATED"/>
    <property type="match status" value="1"/>
</dbReference>
<proteinExistence type="predicted"/>
<dbReference type="InterPro" id="IPR016208">
    <property type="entry name" value="Ald_Oxase/xanthine_DH-like"/>
</dbReference>
<name>X1LKV3_9ZZZZ</name>
<dbReference type="SMART" id="SM01008">
    <property type="entry name" value="Ald_Xan_dh_C"/>
    <property type="match status" value="1"/>
</dbReference>
<dbReference type="Pfam" id="PF20256">
    <property type="entry name" value="MoCoBD_2"/>
    <property type="match status" value="1"/>
</dbReference>
<dbReference type="InterPro" id="IPR037165">
    <property type="entry name" value="AldOxase/xan_DH_Mopterin-bd_sf"/>
</dbReference>
<dbReference type="GO" id="GO:0016491">
    <property type="term" value="F:oxidoreductase activity"/>
    <property type="evidence" value="ECO:0007669"/>
    <property type="project" value="InterPro"/>
</dbReference>
<reference evidence="2" key="1">
    <citation type="journal article" date="2014" name="Front. Microbiol.">
        <title>High frequency of phylogenetically diverse reductive dehalogenase-homologous genes in deep subseafloor sedimentary metagenomes.</title>
        <authorList>
            <person name="Kawai M."/>
            <person name="Futagami T."/>
            <person name="Toyoda A."/>
            <person name="Takaki Y."/>
            <person name="Nishi S."/>
            <person name="Hori S."/>
            <person name="Arai W."/>
            <person name="Tsubouchi T."/>
            <person name="Morono Y."/>
            <person name="Uchiyama I."/>
            <person name="Ito T."/>
            <person name="Fujiyama A."/>
            <person name="Inagaki F."/>
            <person name="Takami H."/>
        </authorList>
    </citation>
    <scope>NUCLEOTIDE SEQUENCE</scope>
    <source>
        <strain evidence="2">Expedition CK06-06</strain>
    </source>
</reference>
<evidence type="ECO:0000313" key="2">
    <source>
        <dbReference type="EMBL" id="GAH94768.1"/>
    </source>
</evidence>
<dbReference type="SUPFAM" id="SSF54665">
    <property type="entry name" value="CO dehydrogenase molybdoprotein N-domain-like"/>
    <property type="match status" value="1"/>
</dbReference>
<accession>X1LKV3</accession>
<dbReference type="InterPro" id="IPR000674">
    <property type="entry name" value="Ald_Oxase/Xan_DH_a/b"/>
</dbReference>